<comment type="caution">
    <text evidence="1">The sequence shown here is derived from an EMBL/GenBank/DDBJ whole genome shotgun (WGS) entry which is preliminary data.</text>
</comment>
<evidence type="ECO:0000313" key="2">
    <source>
        <dbReference type="Proteomes" id="UP000527355"/>
    </source>
</evidence>
<dbReference type="EMBL" id="JABWUV010000002">
    <property type="protein sequence ID" value="KAF6378679.1"/>
    <property type="molecule type" value="Genomic_DNA"/>
</dbReference>
<evidence type="ECO:0000313" key="1">
    <source>
        <dbReference type="EMBL" id="KAF6378679.1"/>
    </source>
</evidence>
<reference evidence="1 2" key="1">
    <citation type="journal article" date="2020" name="Nature">
        <title>Six reference-quality genomes reveal evolution of bat adaptations.</title>
        <authorList>
            <person name="Jebb D."/>
            <person name="Huang Z."/>
            <person name="Pippel M."/>
            <person name="Hughes G.M."/>
            <person name="Lavrichenko K."/>
            <person name="Devanna P."/>
            <person name="Winkler S."/>
            <person name="Jermiin L.S."/>
            <person name="Skirmuntt E.C."/>
            <person name="Katzourakis A."/>
            <person name="Burkitt-Gray L."/>
            <person name="Ray D.A."/>
            <person name="Sullivan K.A.M."/>
            <person name="Roscito J.G."/>
            <person name="Kirilenko B.M."/>
            <person name="Davalos L.M."/>
            <person name="Corthals A.P."/>
            <person name="Power M.L."/>
            <person name="Jones G."/>
            <person name="Ransome R.D."/>
            <person name="Dechmann D.K.N."/>
            <person name="Locatelli A.G."/>
            <person name="Puechmaille S.J."/>
            <person name="Fedrigo O."/>
            <person name="Jarvis E.D."/>
            <person name="Hiller M."/>
            <person name="Vernes S.C."/>
            <person name="Myers E.W."/>
            <person name="Teeling E.C."/>
        </authorList>
    </citation>
    <scope>NUCLEOTIDE SEQUENCE [LARGE SCALE GENOMIC DNA]</scope>
    <source>
        <strain evidence="1">MMyoMyo1</strain>
        <tissue evidence="1">Flight muscle</tissue>
    </source>
</reference>
<protein>
    <submittedName>
        <fullName evidence="1">Uncharacterized protein</fullName>
    </submittedName>
</protein>
<dbReference type="Proteomes" id="UP000527355">
    <property type="component" value="Unassembled WGS sequence"/>
</dbReference>
<organism evidence="1 2">
    <name type="scientific">Myotis myotis</name>
    <name type="common">Greater mouse-eared bat</name>
    <name type="synonym">Vespertilio myotis</name>
    <dbReference type="NCBI Taxonomy" id="51298"/>
    <lineage>
        <taxon>Eukaryota</taxon>
        <taxon>Metazoa</taxon>
        <taxon>Chordata</taxon>
        <taxon>Craniata</taxon>
        <taxon>Vertebrata</taxon>
        <taxon>Euteleostomi</taxon>
        <taxon>Mammalia</taxon>
        <taxon>Eutheria</taxon>
        <taxon>Laurasiatheria</taxon>
        <taxon>Chiroptera</taxon>
        <taxon>Yangochiroptera</taxon>
        <taxon>Vespertilionidae</taxon>
        <taxon>Myotis</taxon>
    </lineage>
</organism>
<gene>
    <name evidence="1" type="ORF">mMyoMyo1_009607</name>
</gene>
<proteinExistence type="predicted"/>
<name>A0A7J7ZX80_MYOMY</name>
<sequence length="122" mass="12847">MENGTPNHGATPNEVFSFGLASVSREHCQSSAHGAKALHIWLLTFREWMEPGPPASLIGAQAASQTALNMVPPSPSAVPGVLSPEVFRVNFPRKQSFGLLVQGVGRGSSCCSGERGYLGSHC</sequence>
<accession>A0A7J7ZX80</accession>
<keyword evidence="2" id="KW-1185">Reference proteome</keyword>
<dbReference type="AlphaFoldDB" id="A0A7J7ZX80"/>